<dbReference type="PANTHER" id="PTHR11538:SF26">
    <property type="entry name" value="FERREDOXIN-FOLD ANTICODON-BINDING DOMAIN-CONTAINING PROTEIN 1"/>
    <property type="match status" value="1"/>
</dbReference>
<dbReference type="Pfam" id="PF10354">
    <property type="entry name" value="BMT5-like"/>
    <property type="match status" value="1"/>
</dbReference>
<dbReference type="GO" id="GO:0005737">
    <property type="term" value="C:cytoplasm"/>
    <property type="evidence" value="ECO:0007669"/>
    <property type="project" value="TreeGrafter"/>
</dbReference>
<evidence type="ECO:0000259" key="1">
    <source>
        <dbReference type="Pfam" id="PF10354"/>
    </source>
</evidence>
<dbReference type="InterPro" id="IPR019446">
    <property type="entry name" value="BMT5-like"/>
</dbReference>
<organism evidence="2 3">
    <name type="scientific">Sphenostylis stenocarpa</name>
    <dbReference type="NCBI Taxonomy" id="92480"/>
    <lineage>
        <taxon>Eukaryota</taxon>
        <taxon>Viridiplantae</taxon>
        <taxon>Streptophyta</taxon>
        <taxon>Embryophyta</taxon>
        <taxon>Tracheophyta</taxon>
        <taxon>Spermatophyta</taxon>
        <taxon>Magnoliopsida</taxon>
        <taxon>eudicotyledons</taxon>
        <taxon>Gunneridae</taxon>
        <taxon>Pentapetalae</taxon>
        <taxon>rosids</taxon>
        <taxon>fabids</taxon>
        <taxon>Fabales</taxon>
        <taxon>Fabaceae</taxon>
        <taxon>Papilionoideae</taxon>
        <taxon>50 kb inversion clade</taxon>
        <taxon>NPAAA clade</taxon>
        <taxon>indigoferoid/millettioid clade</taxon>
        <taxon>Phaseoleae</taxon>
        <taxon>Sphenostylis</taxon>
    </lineage>
</organism>
<accession>A0AA86SHP1</accession>
<name>A0AA86SHP1_9FABA</name>
<sequence length="127" mass="14561">MEETKIQSDTIQEDNGKWVSHYSSDHQILLVGEGDFSFSLSLARSFGSAFNIVASSLNSYDDVTKMYKHAKSNLDDLRKLGACLLHGVDATKMKHHSDLKMRRFDRVVFNFPHAGFHRREDNKLMIK</sequence>
<protein>
    <recommendedName>
        <fullName evidence="1">25S rRNA (uridine-N(3))-methyltransferase BMT5-like domain-containing protein</fullName>
    </recommendedName>
</protein>
<evidence type="ECO:0000313" key="2">
    <source>
        <dbReference type="EMBL" id="CAJ1960220.1"/>
    </source>
</evidence>
<keyword evidence="3" id="KW-1185">Reference proteome</keyword>
<evidence type="ECO:0000313" key="3">
    <source>
        <dbReference type="Proteomes" id="UP001189624"/>
    </source>
</evidence>
<feature type="domain" description="25S rRNA (uridine-N(3))-methyltransferase BMT5-like" evidence="1">
    <location>
        <begin position="29"/>
        <end position="123"/>
    </location>
</feature>
<dbReference type="AlphaFoldDB" id="A0AA86SHP1"/>
<dbReference type="EMBL" id="OY731403">
    <property type="protein sequence ID" value="CAJ1960220.1"/>
    <property type="molecule type" value="Genomic_DNA"/>
</dbReference>
<dbReference type="Gramene" id="rna-AYBTSS11_LOCUS18076">
    <property type="protein sequence ID" value="CAJ1960220.1"/>
    <property type="gene ID" value="gene-AYBTSS11_LOCUS18076"/>
</dbReference>
<dbReference type="GO" id="GO:0070042">
    <property type="term" value="F:rRNA (uridine-N3-)-methyltransferase activity"/>
    <property type="evidence" value="ECO:0007669"/>
    <property type="project" value="InterPro"/>
</dbReference>
<proteinExistence type="predicted"/>
<dbReference type="GO" id="GO:0070475">
    <property type="term" value="P:rRNA base methylation"/>
    <property type="evidence" value="ECO:0007669"/>
    <property type="project" value="InterPro"/>
</dbReference>
<gene>
    <name evidence="2" type="ORF">AYBTSS11_LOCUS18076</name>
</gene>
<dbReference type="PANTHER" id="PTHR11538">
    <property type="entry name" value="PHENYLALANYL-TRNA SYNTHETASE"/>
    <property type="match status" value="1"/>
</dbReference>
<reference evidence="2" key="1">
    <citation type="submission" date="2023-10" db="EMBL/GenBank/DDBJ databases">
        <authorList>
            <person name="Domelevo Entfellner J.-B."/>
        </authorList>
    </citation>
    <scope>NUCLEOTIDE SEQUENCE</scope>
</reference>
<dbReference type="Proteomes" id="UP001189624">
    <property type="component" value="Chromosome 6"/>
</dbReference>